<comment type="caution">
    <text evidence="2">The sequence shown here is derived from an EMBL/GenBank/DDBJ whole genome shotgun (WGS) entry which is preliminary data.</text>
</comment>
<dbReference type="Gene3D" id="3.30.950.30">
    <property type="entry name" value="Schlafen, AAA domain"/>
    <property type="match status" value="1"/>
</dbReference>
<gene>
    <name evidence="2" type="ORF">FNH21_16225</name>
</gene>
<keyword evidence="2" id="KW-0067">ATP-binding</keyword>
<dbReference type="InterPro" id="IPR038461">
    <property type="entry name" value="Schlafen_AlbA_2_dom_sf"/>
</dbReference>
<keyword evidence="2" id="KW-0547">Nucleotide-binding</keyword>
<sequence>MSDSPSEIPGSIPPFAYDGQVGEEKLVELLALGAERPDLDFKRELDLKDLGKKLDFVKDCASMMNLPRGGYLVIGANDDGTPAGAVAVPTKEMFESAALTQIVKGYVDAPVDIRAQVHQLMIEGKPATMAVIYVAPPADGLPAAMSKPGIIPHKPPGRPETKFHQGTVFTREGTTNAVVSHRTWSQVLQNFRTQVRTEARSDTDALIRRVVQTMGDRPGQSVIIPDLAMDPATFIDAVRSTLNEGNERLFKRFLLTAKNAYQNSSTAEEQSATLNRIAAVATEAVLISEPAVVEHVMNTLFELYQTHLITPDRTTGGPGAPAKWLEIILRVMAVGSAAIRAGMYEAIPTIVLRRIGDETYSYRSWIRHGLVEASRANMFVRADASGKGGNLIAFTAALLLETPELRPDIELPSGTDSPDVFLDSLCQFDFIWCCLSLAANDGSIGAAFYPSCAMYHQHRVIPALSKLEGEPETRQAVFGTIPDQEIADSIVTVIDSAEGQSWQSGGWWRGPRDLPLSGWTRKNASILER</sequence>
<dbReference type="RefSeq" id="WP_152817102.1">
    <property type="nucleotide sequence ID" value="NZ_VJXX01000008.1"/>
</dbReference>
<dbReference type="GO" id="GO:0005524">
    <property type="term" value="F:ATP binding"/>
    <property type="evidence" value="ECO:0007669"/>
    <property type="project" value="UniProtKB-KW"/>
</dbReference>
<evidence type="ECO:0000259" key="1">
    <source>
        <dbReference type="Pfam" id="PF04326"/>
    </source>
</evidence>
<dbReference type="OrthoDB" id="3323226at2"/>
<accession>A0A7X1NSL3</accession>
<protein>
    <submittedName>
        <fullName evidence="2">ATP-binding protein</fullName>
    </submittedName>
</protein>
<name>A0A7X1NSL3_9MICC</name>
<dbReference type="Pfam" id="PF04326">
    <property type="entry name" value="SLFN_AlbA_2"/>
    <property type="match status" value="1"/>
</dbReference>
<dbReference type="AlphaFoldDB" id="A0A7X1NSL3"/>
<evidence type="ECO:0000313" key="2">
    <source>
        <dbReference type="EMBL" id="MPY12240.1"/>
    </source>
</evidence>
<feature type="domain" description="Schlafen AlbA-2" evidence="1">
    <location>
        <begin position="35"/>
        <end position="176"/>
    </location>
</feature>
<evidence type="ECO:0000313" key="3">
    <source>
        <dbReference type="Proteomes" id="UP000326464"/>
    </source>
</evidence>
<organism evidence="2 3">
    <name type="scientific">Arthrobacter bussei</name>
    <dbReference type="NCBI Taxonomy" id="2594179"/>
    <lineage>
        <taxon>Bacteria</taxon>
        <taxon>Bacillati</taxon>
        <taxon>Actinomycetota</taxon>
        <taxon>Actinomycetes</taxon>
        <taxon>Micrococcales</taxon>
        <taxon>Micrococcaceae</taxon>
        <taxon>Arthrobacter</taxon>
    </lineage>
</organism>
<dbReference type="InterPro" id="IPR007421">
    <property type="entry name" value="Schlafen_AlbA_2_dom"/>
</dbReference>
<reference evidence="3" key="1">
    <citation type="submission" date="2019-07" db="EMBL/GenBank/DDBJ databases">
        <title>Arthrobacter KR32 sp. nov., isolated from mountain cheese made of cows milk.</title>
        <authorList>
            <person name="Flegler A."/>
        </authorList>
    </citation>
    <scope>NUCLEOTIDE SEQUENCE [LARGE SCALE GENOMIC DNA]</scope>
    <source>
        <strain evidence="3">KR32</strain>
    </source>
</reference>
<dbReference type="Proteomes" id="UP000326464">
    <property type="component" value="Unassembled WGS sequence"/>
</dbReference>
<proteinExistence type="predicted"/>
<dbReference type="EMBL" id="VJXX01000008">
    <property type="protein sequence ID" value="MPY12240.1"/>
    <property type="molecule type" value="Genomic_DNA"/>
</dbReference>
<keyword evidence="3" id="KW-1185">Reference proteome</keyword>